<dbReference type="AlphaFoldDB" id="A0A2R4W0H9"/>
<protein>
    <submittedName>
        <fullName evidence="2">Uncharacterized protein</fullName>
    </submittedName>
</protein>
<sequence length="123" mass="13883">MNIEVYILGTLSFAVMGALLYIYGYRRSYKMPQELQKQIAIKLEKKAMSFITKNAQGVTAKSIANEIKDVKVGSHFQGYKFSVKDSLVTAQAVLDRLLAANKIKKVIDGKIVKYYPISDEEEK</sequence>
<evidence type="ECO:0000313" key="2">
    <source>
        <dbReference type="EMBL" id="AWB10190.1"/>
    </source>
</evidence>
<reference evidence="2 3" key="1">
    <citation type="submission" date="2017-04" db="EMBL/GenBank/DDBJ databases">
        <title>Genomic insights into metabolism of Thermodesulfobium acidiphilum.</title>
        <authorList>
            <person name="Toshchakov S.V."/>
            <person name="Frolov E.N."/>
            <person name="Kublanov I.V."/>
            <person name="Samarov N.I."/>
            <person name="Novikov A."/>
            <person name="Lebedinsky A.V."/>
            <person name="Bonch-Osmolovskaya E.A."/>
            <person name="Chernyh N.A."/>
        </authorList>
    </citation>
    <scope>NUCLEOTIDE SEQUENCE [LARGE SCALE GENOMIC DNA]</scope>
    <source>
        <strain evidence="2 3">3127-1</strain>
    </source>
</reference>
<name>A0A2R4W0H9_THEAF</name>
<dbReference type="KEGG" id="taci:TDSAC_0833"/>
<proteinExistence type="predicted"/>
<evidence type="ECO:0000313" key="3">
    <source>
        <dbReference type="Proteomes" id="UP000244792"/>
    </source>
</evidence>
<accession>A0A2R4W0H9</accession>
<keyword evidence="1" id="KW-0472">Membrane</keyword>
<dbReference type="RefSeq" id="WP_108309010.1">
    <property type="nucleotide sequence ID" value="NZ_CP020921.1"/>
</dbReference>
<organism evidence="2 3">
    <name type="scientific">Thermodesulfobium acidiphilum</name>
    <dbReference type="NCBI Taxonomy" id="1794699"/>
    <lineage>
        <taxon>Bacteria</taxon>
        <taxon>Pseudomonadati</taxon>
        <taxon>Thermodesulfobiota</taxon>
        <taxon>Thermodesulfobiia</taxon>
        <taxon>Thermodesulfobiales</taxon>
        <taxon>Thermodesulfobiaceae</taxon>
        <taxon>Thermodesulfobium</taxon>
    </lineage>
</organism>
<dbReference type="OrthoDB" id="1681929at2"/>
<keyword evidence="1" id="KW-1133">Transmembrane helix</keyword>
<keyword evidence="1" id="KW-0812">Transmembrane</keyword>
<keyword evidence="3" id="KW-1185">Reference proteome</keyword>
<feature type="transmembrane region" description="Helical" evidence="1">
    <location>
        <begin position="6"/>
        <end position="25"/>
    </location>
</feature>
<dbReference type="Proteomes" id="UP000244792">
    <property type="component" value="Chromosome"/>
</dbReference>
<gene>
    <name evidence="2" type="ORF">TDSAC_0833</name>
</gene>
<evidence type="ECO:0000256" key="1">
    <source>
        <dbReference type="SAM" id="Phobius"/>
    </source>
</evidence>
<dbReference type="EMBL" id="CP020921">
    <property type="protein sequence ID" value="AWB10190.1"/>
    <property type="molecule type" value="Genomic_DNA"/>
</dbReference>